<dbReference type="EMBL" id="JADYXP020000007">
    <property type="protein sequence ID" value="KAL0120044.1"/>
    <property type="molecule type" value="Genomic_DNA"/>
</dbReference>
<dbReference type="AlphaFoldDB" id="A0AAW2FZ59"/>
<dbReference type="Proteomes" id="UP001430953">
    <property type="component" value="Unassembled WGS sequence"/>
</dbReference>
<keyword evidence="1" id="KW-1133">Transmembrane helix</keyword>
<comment type="caution">
    <text evidence="2">The sequence shown here is derived from an EMBL/GenBank/DDBJ whole genome shotgun (WGS) entry which is preliminary data.</text>
</comment>
<gene>
    <name evidence="2" type="ORF">PUN28_008016</name>
</gene>
<feature type="transmembrane region" description="Helical" evidence="1">
    <location>
        <begin position="51"/>
        <end position="79"/>
    </location>
</feature>
<proteinExistence type="predicted"/>
<evidence type="ECO:0000313" key="3">
    <source>
        <dbReference type="Proteomes" id="UP001430953"/>
    </source>
</evidence>
<evidence type="ECO:0000313" key="2">
    <source>
        <dbReference type="EMBL" id="KAL0120044.1"/>
    </source>
</evidence>
<protein>
    <recommendedName>
        <fullName evidence="4">Transmembrane protein</fullName>
    </recommendedName>
</protein>
<keyword evidence="3" id="KW-1185">Reference proteome</keyword>
<organism evidence="2 3">
    <name type="scientific">Cardiocondyla obscurior</name>
    <dbReference type="NCBI Taxonomy" id="286306"/>
    <lineage>
        <taxon>Eukaryota</taxon>
        <taxon>Metazoa</taxon>
        <taxon>Ecdysozoa</taxon>
        <taxon>Arthropoda</taxon>
        <taxon>Hexapoda</taxon>
        <taxon>Insecta</taxon>
        <taxon>Pterygota</taxon>
        <taxon>Neoptera</taxon>
        <taxon>Endopterygota</taxon>
        <taxon>Hymenoptera</taxon>
        <taxon>Apocrita</taxon>
        <taxon>Aculeata</taxon>
        <taxon>Formicoidea</taxon>
        <taxon>Formicidae</taxon>
        <taxon>Myrmicinae</taxon>
        <taxon>Cardiocondyla</taxon>
    </lineage>
</organism>
<keyword evidence="1" id="KW-0812">Transmembrane</keyword>
<keyword evidence="1" id="KW-0472">Membrane</keyword>
<accession>A0AAW2FZ59</accession>
<sequence>MLSILPRRDAVYRFLLTGSRILFSTYRGCFPSPSGDRFVEKEPRISLSLSLSLLCFCSPFFAFFIHSSGYLCVFIFNLFSSDVSTF</sequence>
<reference evidence="2 3" key="1">
    <citation type="submission" date="2023-03" db="EMBL/GenBank/DDBJ databases">
        <title>High recombination rates correlate with genetic variation in Cardiocondyla obscurior ants.</title>
        <authorList>
            <person name="Errbii M."/>
        </authorList>
    </citation>
    <scope>NUCLEOTIDE SEQUENCE [LARGE SCALE GENOMIC DNA]</scope>
    <source>
        <strain evidence="2">Alpha-2009</strain>
        <tissue evidence="2">Whole body</tissue>
    </source>
</reference>
<name>A0AAW2FZ59_9HYME</name>
<evidence type="ECO:0008006" key="4">
    <source>
        <dbReference type="Google" id="ProtNLM"/>
    </source>
</evidence>
<evidence type="ECO:0000256" key="1">
    <source>
        <dbReference type="SAM" id="Phobius"/>
    </source>
</evidence>